<keyword evidence="3" id="KW-1185">Reference proteome</keyword>
<name>A0A401IWL6_SPHXE</name>
<feature type="region of interest" description="Disordered" evidence="1">
    <location>
        <begin position="117"/>
        <end position="144"/>
    </location>
</feature>
<protein>
    <submittedName>
        <fullName evidence="2">Uncharacterized protein</fullName>
    </submittedName>
</protein>
<reference evidence="2 3" key="1">
    <citation type="submission" date="2014-12" db="EMBL/GenBank/DDBJ databases">
        <title>Whole genome sequencing of Sphingobium xenophagum OW59.</title>
        <authorList>
            <person name="Ohta Y."/>
            <person name="Nishi S."/>
            <person name="Hatada Y."/>
        </authorList>
    </citation>
    <scope>NUCLEOTIDE SEQUENCE [LARGE SCALE GENOMIC DNA]</scope>
    <source>
        <strain evidence="2 3">OW59</strain>
    </source>
</reference>
<organism evidence="2 3">
    <name type="scientific">Sphingobium xenophagum</name>
    <dbReference type="NCBI Taxonomy" id="121428"/>
    <lineage>
        <taxon>Bacteria</taxon>
        <taxon>Pseudomonadati</taxon>
        <taxon>Pseudomonadota</taxon>
        <taxon>Alphaproteobacteria</taxon>
        <taxon>Sphingomonadales</taxon>
        <taxon>Sphingomonadaceae</taxon>
        <taxon>Sphingobium</taxon>
    </lineage>
</organism>
<proteinExistence type="predicted"/>
<sequence length="144" mass="16306">MCSEPLGDFFGLGGRRPEFRSPHTACWRGYVGTWEVIDERLYLTQLKGWLKSGEEATLETVFPGYGERVFAHWFTDTVRLPQGKQLKYVHMGYGSTYERDLFLRFSKGELIERSVRENGTGEPDAPEGYGIAALTTLGNRSSES</sequence>
<evidence type="ECO:0000313" key="3">
    <source>
        <dbReference type="Proteomes" id="UP000290975"/>
    </source>
</evidence>
<gene>
    <name evidence="2" type="ORF">MBESOW_P0054</name>
</gene>
<dbReference type="EMBL" id="BBQY01000001">
    <property type="protein sequence ID" value="GBH28801.1"/>
    <property type="molecule type" value="Genomic_DNA"/>
</dbReference>
<dbReference type="Proteomes" id="UP000290975">
    <property type="component" value="Unassembled WGS sequence"/>
</dbReference>
<evidence type="ECO:0000256" key="1">
    <source>
        <dbReference type="SAM" id="MobiDB-lite"/>
    </source>
</evidence>
<evidence type="ECO:0000313" key="2">
    <source>
        <dbReference type="EMBL" id="GBH28801.1"/>
    </source>
</evidence>
<dbReference type="AlphaFoldDB" id="A0A401IWL6"/>
<accession>A0A401IWL6</accession>
<comment type="caution">
    <text evidence="2">The sequence shown here is derived from an EMBL/GenBank/DDBJ whole genome shotgun (WGS) entry which is preliminary data.</text>
</comment>